<dbReference type="InterPro" id="IPR024412">
    <property type="entry name" value="Lsr2_dim_dom"/>
</dbReference>
<evidence type="ECO:0000259" key="3">
    <source>
        <dbReference type="Pfam" id="PF11774"/>
    </source>
</evidence>
<feature type="domain" description="Lsr2 dimerization" evidence="3">
    <location>
        <begin position="17"/>
        <end position="72"/>
    </location>
</feature>
<dbReference type="Gene3D" id="4.10.320.10">
    <property type="entry name" value="E3-binding domain"/>
    <property type="match status" value="1"/>
</dbReference>
<evidence type="ECO:0000256" key="2">
    <source>
        <dbReference type="SAM" id="MobiDB-lite"/>
    </source>
</evidence>
<name>A0ABX5EFJ2_9MICO</name>
<feature type="compositionally biased region" description="Low complexity" evidence="2">
    <location>
        <begin position="74"/>
        <end position="84"/>
    </location>
</feature>
<evidence type="ECO:0000313" key="6">
    <source>
        <dbReference type="Proteomes" id="UP000239895"/>
    </source>
</evidence>
<comment type="caution">
    <text evidence="5">The sequence shown here is derived from an EMBL/GenBank/DDBJ whole genome shotgun (WGS) entry which is preliminary data.</text>
</comment>
<dbReference type="InterPro" id="IPR042261">
    <property type="entry name" value="Lsr2-like_dimerization"/>
</dbReference>
<protein>
    <submittedName>
        <fullName evidence="5">Lsr2 protein</fullName>
    </submittedName>
</protein>
<dbReference type="InterPro" id="IPR036625">
    <property type="entry name" value="E3-bd_dom_sf"/>
</dbReference>
<reference evidence="5 6" key="1">
    <citation type="submission" date="2018-03" db="EMBL/GenBank/DDBJ databases">
        <title>Comparative analysis of microorganisms from saline springs in Andes Mountain Range, Colombia.</title>
        <authorList>
            <person name="Rubin E."/>
        </authorList>
    </citation>
    <scope>NUCLEOTIDE SEQUENCE [LARGE SCALE GENOMIC DNA]</scope>
    <source>
        <strain evidence="5 6">CG 23</strain>
    </source>
</reference>
<proteinExistence type="predicted"/>
<dbReference type="InterPro" id="IPR055370">
    <property type="entry name" value="Lsr2_DNA-bd"/>
</dbReference>
<organism evidence="5 6">
    <name type="scientific">Isoptericola halotolerans</name>
    <dbReference type="NCBI Taxonomy" id="300560"/>
    <lineage>
        <taxon>Bacteria</taxon>
        <taxon>Bacillati</taxon>
        <taxon>Actinomycetota</taxon>
        <taxon>Actinomycetes</taxon>
        <taxon>Micrococcales</taxon>
        <taxon>Promicromonosporaceae</taxon>
        <taxon>Isoptericola</taxon>
    </lineage>
</organism>
<dbReference type="Pfam" id="PF23359">
    <property type="entry name" value="Lsr2_DNA-bd"/>
    <property type="match status" value="1"/>
</dbReference>
<dbReference type="EMBL" id="PVTX01000003">
    <property type="protein sequence ID" value="PRZ08178.1"/>
    <property type="molecule type" value="Genomic_DNA"/>
</dbReference>
<dbReference type="Gene3D" id="3.30.60.230">
    <property type="entry name" value="Lsr2, dimerization domain"/>
    <property type="match status" value="1"/>
</dbReference>
<feature type="region of interest" description="Disordered" evidence="2">
    <location>
        <begin position="69"/>
        <end position="93"/>
    </location>
</feature>
<dbReference type="Proteomes" id="UP000239895">
    <property type="component" value="Unassembled WGS sequence"/>
</dbReference>
<sequence length="126" mass="13900">MLESLNQFEAPEGDSVVQKTQVVLIDDIDGSEGDETVTFALDGVSYEIDLSAAHAAELRESLSQWIGHGRKTAAKTAPRAATSSRRGRTDREQLQKIREWARDNGHTVNDRGRIPGRVLEAYEAAH</sequence>
<dbReference type="Pfam" id="PF11774">
    <property type="entry name" value="Lsr2"/>
    <property type="match status" value="1"/>
</dbReference>
<evidence type="ECO:0000259" key="4">
    <source>
        <dbReference type="Pfam" id="PF23359"/>
    </source>
</evidence>
<evidence type="ECO:0000313" key="5">
    <source>
        <dbReference type="EMBL" id="PRZ08178.1"/>
    </source>
</evidence>
<keyword evidence="1" id="KW-0238">DNA-binding</keyword>
<feature type="domain" description="Lsr2 DNA-binding" evidence="4">
    <location>
        <begin position="89"/>
        <end position="125"/>
    </location>
</feature>
<gene>
    <name evidence="5" type="ORF">BCL65_103105</name>
</gene>
<evidence type="ECO:0000256" key="1">
    <source>
        <dbReference type="ARBA" id="ARBA00023125"/>
    </source>
</evidence>
<keyword evidence="6" id="KW-1185">Reference proteome</keyword>
<accession>A0ABX5EFJ2</accession>